<accession>A0AAV8UKE8</accession>
<sequence length="345" mass="40489">MERLPHMIRGKELFKDCQPGEEGLKFSEGETILRERSGVFSEYGKNWALDIFCITHNAVRAEFQDLFAIVTSMAHRKESVSVKDIEEVFNWWPVFAQFLVEVLEMENTILFPRWEETIPLAGPVSSLKREDLRNRTKLALESVSIKKNTFKQEHPSEIFGQLVKFTESTVREIESLFMIAEVETVAFLLKQPKFERTGEGLFEFFAAYMHSLVNPNEFATLWMRGFRSTEPRNEFREVFQKLKKKKRFGNSKRIVEELEVTESRIQKSHYQVVREFWRNWREAEVFLSLSDDCIELPASPKEPKVAEVLNVEEEVNPEPIEEYKPQFTGSKFLSHRNKFENAGKD</sequence>
<evidence type="ECO:0000313" key="2">
    <source>
        <dbReference type="Proteomes" id="UP001157974"/>
    </source>
</evidence>
<reference evidence="1 2" key="1">
    <citation type="journal article" date="2023" name="Nat. Commun.">
        <title>Origin of minicircular mitochondrial genomes in red algae.</title>
        <authorList>
            <person name="Lee Y."/>
            <person name="Cho C.H."/>
            <person name="Lee Y.M."/>
            <person name="Park S.I."/>
            <person name="Yang J.H."/>
            <person name="West J.A."/>
            <person name="Bhattacharya D."/>
            <person name="Yoon H.S."/>
        </authorList>
    </citation>
    <scope>NUCLEOTIDE SEQUENCE [LARGE SCALE GENOMIC DNA]</scope>
    <source>
        <strain evidence="1 2">CCMP1338</strain>
        <tissue evidence="1">Whole cell</tissue>
    </source>
</reference>
<keyword evidence="2" id="KW-1185">Reference proteome</keyword>
<gene>
    <name evidence="1" type="ORF">NDN08_003943</name>
</gene>
<protein>
    <submittedName>
        <fullName evidence="1">Uncharacterized protein</fullName>
    </submittedName>
</protein>
<organism evidence="1 2">
    <name type="scientific">Rhodosorus marinus</name>
    <dbReference type="NCBI Taxonomy" id="101924"/>
    <lineage>
        <taxon>Eukaryota</taxon>
        <taxon>Rhodophyta</taxon>
        <taxon>Stylonematophyceae</taxon>
        <taxon>Stylonematales</taxon>
        <taxon>Stylonemataceae</taxon>
        <taxon>Rhodosorus</taxon>
    </lineage>
</organism>
<comment type="caution">
    <text evidence="1">The sequence shown here is derived from an EMBL/GenBank/DDBJ whole genome shotgun (WGS) entry which is preliminary data.</text>
</comment>
<proteinExistence type="predicted"/>
<evidence type="ECO:0000313" key="1">
    <source>
        <dbReference type="EMBL" id="KAJ8901737.1"/>
    </source>
</evidence>
<dbReference type="Proteomes" id="UP001157974">
    <property type="component" value="Unassembled WGS sequence"/>
</dbReference>
<name>A0AAV8UKE8_9RHOD</name>
<dbReference type="EMBL" id="JAMWBK010000010">
    <property type="protein sequence ID" value="KAJ8901737.1"/>
    <property type="molecule type" value="Genomic_DNA"/>
</dbReference>
<dbReference type="AlphaFoldDB" id="A0AAV8UKE8"/>